<dbReference type="KEGG" id="talb:FTW19_07940"/>
<protein>
    <submittedName>
        <fullName evidence="2">DUF3575 domain-containing protein</fullName>
    </submittedName>
</protein>
<dbReference type="AlphaFoldDB" id="A0A5B9E6N5"/>
<keyword evidence="1" id="KW-0732">Signal</keyword>
<keyword evidence="3" id="KW-1185">Reference proteome</keyword>
<dbReference type="EMBL" id="CP042806">
    <property type="protein sequence ID" value="QEE27932.1"/>
    <property type="molecule type" value="Genomic_DNA"/>
</dbReference>
<reference evidence="2 3" key="1">
    <citation type="submission" date="2019-08" db="EMBL/GenBank/DDBJ databases">
        <title>Complete genome sequence of Terriglobus albidus strain ORNL.</title>
        <authorList>
            <person name="Podar M."/>
        </authorList>
    </citation>
    <scope>NUCLEOTIDE SEQUENCE [LARGE SCALE GENOMIC DNA]</scope>
    <source>
        <strain evidence="2 3">ORNL</strain>
    </source>
</reference>
<feature type="chain" id="PRO_5023020121" evidence="1">
    <location>
        <begin position="20"/>
        <end position="177"/>
    </location>
</feature>
<sequence length="177" mass="20095">MFYRLLFCCTLLFSGSAFAHAQWEVEADPMAYALKGFSAHVARPSSAGRFRLQLGTYGAELPQWTYGNSAFTVNSRGGTIKFDYFPLRPLDGLFFGVDSNYSQVRYELNQTHERRYNNITGLGPRVGYRFNVGEHFYVSPWISLDYQFGAKDVSVAGETVRGNKLSVFPTVHLGWRF</sequence>
<evidence type="ECO:0000256" key="1">
    <source>
        <dbReference type="SAM" id="SignalP"/>
    </source>
</evidence>
<evidence type="ECO:0000313" key="3">
    <source>
        <dbReference type="Proteomes" id="UP000321820"/>
    </source>
</evidence>
<evidence type="ECO:0000313" key="2">
    <source>
        <dbReference type="EMBL" id="QEE27932.1"/>
    </source>
</evidence>
<gene>
    <name evidence="2" type="ORF">FTW19_07940</name>
</gene>
<dbReference type="Proteomes" id="UP000321820">
    <property type="component" value="Chromosome"/>
</dbReference>
<accession>A0A5B9E6N5</accession>
<feature type="signal peptide" evidence="1">
    <location>
        <begin position="1"/>
        <end position="19"/>
    </location>
</feature>
<dbReference type="OrthoDB" id="7064115at2"/>
<name>A0A5B9E6N5_9BACT</name>
<proteinExistence type="predicted"/>
<organism evidence="2 3">
    <name type="scientific">Terriglobus albidus</name>
    <dbReference type="NCBI Taxonomy" id="1592106"/>
    <lineage>
        <taxon>Bacteria</taxon>
        <taxon>Pseudomonadati</taxon>
        <taxon>Acidobacteriota</taxon>
        <taxon>Terriglobia</taxon>
        <taxon>Terriglobales</taxon>
        <taxon>Acidobacteriaceae</taxon>
        <taxon>Terriglobus</taxon>
    </lineage>
</organism>